<dbReference type="EMBL" id="CABVMM010000020">
    <property type="protein sequence ID" value="VVV02415.1"/>
    <property type="molecule type" value="Genomic_DNA"/>
</dbReference>
<comment type="caution">
    <text evidence="1">The sequence shown here is derived from an EMBL/GenBank/DDBJ whole genome shotgun (WGS) entry which is preliminary data.</text>
</comment>
<keyword evidence="2" id="KW-1185">Reference proteome</keyword>
<reference evidence="1" key="1">
    <citation type="submission" date="2019-09" db="EMBL/GenBank/DDBJ databases">
        <authorList>
            <person name="Rodrigo-Torres L."/>
            <person name="Arahal R. D."/>
            <person name="Lucena T."/>
        </authorList>
    </citation>
    <scope>NUCLEOTIDE SEQUENCE</scope>
    <source>
        <strain evidence="1">ISS653</strain>
    </source>
</reference>
<sequence>MYGLKAIFKFYIDSSIHVSLAVCAMVLTTSFVIPTAISAELLGFVFFSTITGYNFVKYAGIAGLHHRSLTKNLRFIQLFSLLNFIGLLVLSFFQPIEVLLISAFLGFFTLLYAIPFLPRGKNLRSLKSIKIFIIAFVWAGTAVWLPTQNVDFIFSVEARLRFLQIFVFVLALILPFEIRDLTYDSKELRTLPQLIGVEKTKALGYVLLMLFFLLEFTITSEVKNLIPTFMITLLTGMLIYFSSKKQSDYYASFWVESLPIIWWGLLCLTKVLFVF</sequence>
<proteinExistence type="predicted"/>
<protein>
    <submittedName>
        <fullName evidence="1">Uncharacterized protein</fullName>
    </submittedName>
</protein>
<organism evidence="1 2">
    <name type="scientific">Mesonia oceanica</name>
    <dbReference type="NCBI Taxonomy" id="2687242"/>
    <lineage>
        <taxon>Bacteria</taxon>
        <taxon>Pseudomonadati</taxon>
        <taxon>Bacteroidota</taxon>
        <taxon>Flavobacteriia</taxon>
        <taxon>Flavobacteriales</taxon>
        <taxon>Flavobacteriaceae</taxon>
        <taxon>Mesonia</taxon>
    </lineage>
</organism>
<gene>
    <name evidence="1" type="ORF">FVB9532_03714</name>
</gene>
<evidence type="ECO:0000313" key="1">
    <source>
        <dbReference type="EMBL" id="VVV02415.1"/>
    </source>
</evidence>
<dbReference type="Proteomes" id="UP000356253">
    <property type="component" value="Unassembled WGS sequence"/>
</dbReference>
<name>A0AC61YDQ7_9FLAO</name>
<evidence type="ECO:0000313" key="2">
    <source>
        <dbReference type="Proteomes" id="UP000356253"/>
    </source>
</evidence>
<accession>A0AC61YDQ7</accession>